<dbReference type="InterPro" id="IPR019734">
    <property type="entry name" value="TPR_rpt"/>
</dbReference>
<gene>
    <name evidence="3" type="ORF">GLUCOINTEAF2_0201554</name>
</gene>
<dbReference type="SMART" id="SM00028">
    <property type="entry name" value="TPR"/>
    <property type="match status" value="2"/>
</dbReference>
<dbReference type="EMBL" id="JUFX02000024">
    <property type="protein sequence ID" value="KPH88574.1"/>
    <property type="molecule type" value="Genomic_DNA"/>
</dbReference>
<feature type="region of interest" description="Disordered" evidence="2">
    <location>
        <begin position="87"/>
        <end position="106"/>
    </location>
</feature>
<dbReference type="Proteomes" id="UP000031553">
    <property type="component" value="Unassembled WGS sequence"/>
</dbReference>
<evidence type="ECO:0000256" key="2">
    <source>
        <dbReference type="SAM" id="MobiDB-lite"/>
    </source>
</evidence>
<dbReference type="InterPro" id="IPR011990">
    <property type="entry name" value="TPR-like_helical_dom_sf"/>
</dbReference>
<name>A0A0N0MH17_9PROT</name>
<reference evidence="3 4" key="1">
    <citation type="submission" date="2015-07" db="EMBL/GenBank/DDBJ databases">
        <title>Draft Genome Sequence of Komagataeibacter intermedius Strain AF2, Isolated from Kombucha Tea.</title>
        <authorList>
            <person name="Santos R.A."/>
            <person name="Berretta A.A."/>
            <person name="Barud H.S."/>
            <person name="Ribeiro S.J."/>
            <person name="Gonzalez-Garcia L.N."/>
            <person name="Zucchi T.D."/>
            <person name="Goldman G.H."/>
            <person name="Riano-Pachon D.M."/>
        </authorList>
    </citation>
    <scope>NUCLEOTIDE SEQUENCE [LARGE SCALE GENOMIC DNA]</scope>
    <source>
        <strain evidence="3 4">AF2</strain>
    </source>
</reference>
<keyword evidence="1" id="KW-0802">TPR repeat</keyword>
<evidence type="ECO:0000313" key="3">
    <source>
        <dbReference type="EMBL" id="KPH88574.1"/>
    </source>
</evidence>
<dbReference type="SUPFAM" id="SSF48452">
    <property type="entry name" value="TPR-like"/>
    <property type="match status" value="1"/>
</dbReference>
<accession>A0A0N0MH17</accession>
<dbReference type="AlphaFoldDB" id="A0A0N0MH17"/>
<feature type="repeat" description="TPR" evidence="1">
    <location>
        <begin position="297"/>
        <end position="330"/>
    </location>
</feature>
<dbReference type="PROSITE" id="PS50005">
    <property type="entry name" value="TPR"/>
    <property type="match status" value="1"/>
</dbReference>
<organism evidence="3 4">
    <name type="scientific">Komagataeibacter intermedius AF2</name>
    <dbReference type="NCBI Taxonomy" id="1458464"/>
    <lineage>
        <taxon>Bacteria</taxon>
        <taxon>Pseudomonadati</taxon>
        <taxon>Pseudomonadota</taxon>
        <taxon>Alphaproteobacteria</taxon>
        <taxon>Acetobacterales</taxon>
        <taxon>Acetobacteraceae</taxon>
        <taxon>Komagataeibacter</taxon>
    </lineage>
</organism>
<comment type="caution">
    <text evidence="3">The sequence shown here is derived from an EMBL/GenBank/DDBJ whole genome shotgun (WGS) entry which is preliminary data.</text>
</comment>
<evidence type="ECO:0000256" key="1">
    <source>
        <dbReference type="PROSITE-ProRule" id="PRU00339"/>
    </source>
</evidence>
<protein>
    <submittedName>
        <fullName evidence="3">Tetratricopeptide TPR_2 repeat protein</fullName>
    </submittedName>
</protein>
<proteinExistence type="predicted"/>
<dbReference type="Gene3D" id="1.25.40.10">
    <property type="entry name" value="Tetratricopeptide repeat domain"/>
    <property type="match status" value="1"/>
</dbReference>
<sequence length="350" mass="37216">MGPRPLTFLAGGTTNAVMRVSACLPVSPFPLPDGCPGRFSIAPARPIGRMRAGCRVLTVAWAMMAGVCALPPGNAACSRARAAETAQQVAPSPAAPPEPGHADAPREAWSFARCTTTLSDDPDGARDYAEDWLAHGGGLEAQQCEALARMELGDVATAAASLDRLSHVSGWPMGDSVMPNAAAQADTPQSLRRRAAVAEQAARAWQADDSPKQAFDSATYGLTLEPGDVPLRLVYARVAVELDQPQRAIDTLTPLPPVPVERDEALIARAAAWRRMGRIEQAMTDINAALKDMPRNGAALLERGILYQREGQMAQARADWQDVVTLSPDSDEADLARQDLSLLETDPEAP</sequence>
<evidence type="ECO:0000313" key="4">
    <source>
        <dbReference type="Proteomes" id="UP000031553"/>
    </source>
</evidence>
<dbReference type="Pfam" id="PF13174">
    <property type="entry name" value="TPR_6"/>
    <property type="match status" value="1"/>
</dbReference>